<feature type="compositionally biased region" description="Polar residues" evidence="1">
    <location>
        <begin position="36"/>
        <end position="50"/>
    </location>
</feature>
<protein>
    <submittedName>
        <fullName evidence="2">Uncharacterized protein</fullName>
    </submittedName>
</protein>
<sequence length="92" mass="9736">MVRSARGCNHNVEPSNSTSTSTLPSRGWRVQRNRAMPSSSTWPDNLGSDSENTALSAWVETTMVTSTGAATSTGGTPGFKCTLCRTIEAPSK</sequence>
<dbReference type="AlphaFoldDB" id="A0A064CTB8"/>
<dbReference type="EMBL" id="JALN02000001">
    <property type="protein sequence ID" value="KDF02073.1"/>
    <property type="molecule type" value="Genomic_DNA"/>
</dbReference>
<gene>
    <name evidence="2" type="ORF">Y900_024870</name>
</gene>
<dbReference type="STRING" id="1440774.Y900_024870"/>
<feature type="region of interest" description="Disordered" evidence="1">
    <location>
        <begin position="1"/>
        <end position="50"/>
    </location>
</feature>
<accession>A0A064CTB8</accession>
<keyword evidence="3" id="KW-1185">Reference proteome</keyword>
<evidence type="ECO:0000313" key="2">
    <source>
        <dbReference type="EMBL" id="KDF02073.1"/>
    </source>
</evidence>
<evidence type="ECO:0000313" key="3">
    <source>
        <dbReference type="Proteomes" id="UP000022835"/>
    </source>
</evidence>
<name>A0A064CTB8_9MYCO</name>
<reference evidence="2" key="1">
    <citation type="submission" date="2014-05" db="EMBL/GenBank/DDBJ databases">
        <title>Genome sequence of Mycobacterium aromaticivorans strain JS19b1T (= DSM 45407T).</title>
        <authorList>
            <person name="Kwak Y."/>
            <person name="Park G.-S."/>
            <person name="Li Q.X."/>
            <person name="Lee S.-E."/>
            <person name="Shin J.-H."/>
        </authorList>
    </citation>
    <scope>NUCLEOTIDE SEQUENCE [LARGE SCALE GENOMIC DNA]</scope>
    <source>
        <strain evidence="2">JS19b1</strain>
    </source>
</reference>
<evidence type="ECO:0000256" key="1">
    <source>
        <dbReference type="SAM" id="MobiDB-lite"/>
    </source>
</evidence>
<dbReference type="Proteomes" id="UP000022835">
    <property type="component" value="Unassembled WGS sequence"/>
</dbReference>
<organism evidence="2 3">
    <name type="scientific">Mycolicibacterium aromaticivorans JS19b1 = JCM 16368</name>
    <dbReference type="NCBI Taxonomy" id="1440774"/>
    <lineage>
        <taxon>Bacteria</taxon>
        <taxon>Bacillati</taxon>
        <taxon>Actinomycetota</taxon>
        <taxon>Actinomycetes</taxon>
        <taxon>Mycobacteriales</taxon>
        <taxon>Mycobacteriaceae</taxon>
        <taxon>Mycolicibacterium</taxon>
    </lineage>
</organism>
<comment type="caution">
    <text evidence="2">The sequence shown here is derived from an EMBL/GenBank/DDBJ whole genome shotgun (WGS) entry which is preliminary data.</text>
</comment>
<proteinExistence type="predicted"/>